<keyword evidence="1" id="KW-0732">Signal</keyword>
<sequence length="136" mass="15446">MRSNFRIFYAMVLTAIAMAEKPLITQAEMKAYFESVKRVLPPATAQELESVARSRLPPLVKAEKANDIMNKLPDSILDKIPFPPPMLRLPQRIQNQFRVLGRNHALTFQQRAQEAERILATLTPQERASLPKGLLP</sequence>
<dbReference type="Proteomes" id="UP000031036">
    <property type="component" value="Unassembled WGS sequence"/>
</dbReference>
<dbReference type="OrthoDB" id="5829873at2759"/>
<comment type="caution">
    <text evidence="2">The sequence shown here is derived from an EMBL/GenBank/DDBJ whole genome shotgun (WGS) entry which is preliminary data.</text>
</comment>
<accession>A0A0B2V3E7</accession>
<feature type="signal peptide" evidence="1">
    <location>
        <begin position="1"/>
        <end position="19"/>
    </location>
</feature>
<dbReference type="EMBL" id="JPKZ01002679">
    <property type="protein sequence ID" value="KHN75535.1"/>
    <property type="molecule type" value="Genomic_DNA"/>
</dbReference>
<feature type="chain" id="PRO_5002095889" description="DUF148 domain-containing protein" evidence="1">
    <location>
        <begin position="20"/>
        <end position="136"/>
    </location>
</feature>
<gene>
    <name evidence="2" type="ORF">Tcan_16083</name>
</gene>
<keyword evidence="3" id="KW-1185">Reference proteome</keyword>
<evidence type="ECO:0000256" key="1">
    <source>
        <dbReference type="SAM" id="SignalP"/>
    </source>
</evidence>
<organism evidence="2 3">
    <name type="scientific">Toxocara canis</name>
    <name type="common">Canine roundworm</name>
    <dbReference type="NCBI Taxonomy" id="6265"/>
    <lineage>
        <taxon>Eukaryota</taxon>
        <taxon>Metazoa</taxon>
        <taxon>Ecdysozoa</taxon>
        <taxon>Nematoda</taxon>
        <taxon>Chromadorea</taxon>
        <taxon>Rhabditida</taxon>
        <taxon>Spirurina</taxon>
        <taxon>Ascaridomorpha</taxon>
        <taxon>Ascaridoidea</taxon>
        <taxon>Toxocaridae</taxon>
        <taxon>Toxocara</taxon>
    </lineage>
</organism>
<reference evidence="2 3" key="1">
    <citation type="submission" date="2014-11" db="EMBL/GenBank/DDBJ databases">
        <title>Genetic blueprint of the zoonotic pathogen Toxocara canis.</title>
        <authorList>
            <person name="Zhu X.-Q."/>
            <person name="Korhonen P.K."/>
            <person name="Cai H."/>
            <person name="Young N.D."/>
            <person name="Nejsum P."/>
            <person name="von Samson-Himmelstjerna G."/>
            <person name="Boag P.R."/>
            <person name="Tan P."/>
            <person name="Li Q."/>
            <person name="Min J."/>
            <person name="Yang Y."/>
            <person name="Wang X."/>
            <person name="Fang X."/>
            <person name="Hall R.S."/>
            <person name="Hofmann A."/>
            <person name="Sternberg P.W."/>
            <person name="Jex A.R."/>
            <person name="Gasser R.B."/>
        </authorList>
    </citation>
    <scope>NUCLEOTIDE SEQUENCE [LARGE SCALE GENOMIC DNA]</scope>
    <source>
        <strain evidence="2">PN_DK_2014</strain>
    </source>
</reference>
<evidence type="ECO:0000313" key="2">
    <source>
        <dbReference type="EMBL" id="KHN75535.1"/>
    </source>
</evidence>
<name>A0A0B2V3E7_TOXCA</name>
<dbReference type="AlphaFoldDB" id="A0A0B2V3E7"/>
<evidence type="ECO:0000313" key="3">
    <source>
        <dbReference type="Proteomes" id="UP000031036"/>
    </source>
</evidence>
<evidence type="ECO:0008006" key="4">
    <source>
        <dbReference type="Google" id="ProtNLM"/>
    </source>
</evidence>
<proteinExistence type="predicted"/>
<protein>
    <recommendedName>
        <fullName evidence="4">DUF148 domain-containing protein</fullName>
    </recommendedName>
</protein>